<comment type="caution">
    <text evidence="6">The sequence shown here is derived from an EMBL/GenBank/DDBJ whole genome shotgun (WGS) entry which is preliminary data.</text>
</comment>
<keyword evidence="3 6" id="KW-0808">Transferase</keyword>
<evidence type="ECO:0000259" key="5">
    <source>
        <dbReference type="Pfam" id="PF00155"/>
    </source>
</evidence>
<dbReference type="Pfam" id="PF00155">
    <property type="entry name" value="Aminotran_1_2"/>
    <property type="match status" value="1"/>
</dbReference>
<dbReference type="GO" id="GO:0008483">
    <property type="term" value="F:transaminase activity"/>
    <property type="evidence" value="ECO:0007669"/>
    <property type="project" value="UniProtKB-KW"/>
</dbReference>
<dbReference type="InterPro" id="IPR004839">
    <property type="entry name" value="Aminotransferase_I/II_large"/>
</dbReference>
<dbReference type="InterPro" id="IPR015421">
    <property type="entry name" value="PyrdxlP-dep_Trfase_major"/>
</dbReference>
<dbReference type="GO" id="GO:1901605">
    <property type="term" value="P:alpha-amino acid metabolic process"/>
    <property type="evidence" value="ECO:0007669"/>
    <property type="project" value="TreeGrafter"/>
</dbReference>
<dbReference type="InterPro" id="IPR050859">
    <property type="entry name" value="Class-I_PLP-dep_aminotransf"/>
</dbReference>
<feature type="domain" description="Aminotransferase class I/classII large" evidence="5">
    <location>
        <begin position="58"/>
        <end position="388"/>
    </location>
</feature>
<protein>
    <submittedName>
        <fullName evidence="6">PLP-dependent aminotransferase family protein</fullName>
    </submittedName>
</protein>
<evidence type="ECO:0000256" key="4">
    <source>
        <dbReference type="ARBA" id="ARBA00022898"/>
    </source>
</evidence>
<gene>
    <name evidence="6" type="ORF">EHQ43_17135</name>
</gene>
<dbReference type="GO" id="GO:0030170">
    <property type="term" value="F:pyridoxal phosphate binding"/>
    <property type="evidence" value="ECO:0007669"/>
    <property type="project" value="InterPro"/>
</dbReference>
<dbReference type="EMBL" id="RQFT01000012">
    <property type="protein sequence ID" value="TGL03486.1"/>
    <property type="molecule type" value="Genomic_DNA"/>
</dbReference>
<dbReference type="Gene3D" id="3.90.1150.10">
    <property type="entry name" value="Aspartate Aminotransferase, domain 1"/>
    <property type="match status" value="1"/>
</dbReference>
<dbReference type="RefSeq" id="WP_135771813.1">
    <property type="nucleotide sequence ID" value="NZ_RQFT01000012.1"/>
</dbReference>
<keyword evidence="4" id="KW-0663">Pyridoxal phosphate</keyword>
<dbReference type="PANTHER" id="PTHR42790">
    <property type="entry name" value="AMINOTRANSFERASE"/>
    <property type="match status" value="1"/>
</dbReference>
<evidence type="ECO:0000256" key="3">
    <source>
        <dbReference type="ARBA" id="ARBA00022679"/>
    </source>
</evidence>
<accession>A0A7I0HPG4</accession>
<dbReference type="CDD" id="cd00609">
    <property type="entry name" value="AAT_like"/>
    <property type="match status" value="1"/>
</dbReference>
<sequence>MESTVSNIFLANRSKNIRSSAIREILKITVKDSNFLSFAGGLPNPNLLNKELLNQSMEETILFSSEVALQYGDSSGYTDLKKIILEKFVLDDGVKLDSIMITHGSQQGLDILGKLLMDDNTNVLVEDPVYLGALQAFSPYGPNLISLPMEFDGPNVSELKKILSEKKIHCFYTNPNYQNPSTITWSLEKRRAVANLLDEFGVILIEDEAYKYLDFSGIIYPSIFSFRKEKDLTFVLGSFSKIISPGFRIGWVIVPEVYKDSFNRIKQGIDLNTNQFSQIILTKLLSLMDINEHFSKIQTHYRNQKNQLVELLNHYLPEVKFQDPQGGMFLWVEYPDVRENELMERIMEKKVVMVPGNEFRLKESDSAFFRMNFSFLQGSDMEEGVKRIHSVYRDIIT</sequence>
<evidence type="ECO:0000256" key="2">
    <source>
        <dbReference type="ARBA" id="ARBA00022576"/>
    </source>
</evidence>
<dbReference type="InterPro" id="IPR015422">
    <property type="entry name" value="PyrdxlP-dep_Trfase_small"/>
</dbReference>
<dbReference type="PANTHER" id="PTHR42790:SF19">
    <property type="entry name" value="KYNURENINE_ALPHA-AMINOADIPATE AMINOTRANSFERASE, MITOCHONDRIAL"/>
    <property type="match status" value="1"/>
</dbReference>
<keyword evidence="2 6" id="KW-0032">Aminotransferase</keyword>
<dbReference type="Proteomes" id="UP000297641">
    <property type="component" value="Unassembled WGS sequence"/>
</dbReference>
<evidence type="ECO:0000313" key="6">
    <source>
        <dbReference type="EMBL" id="TGL03486.1"/>
    </source>
</evidence>
<dbReference type="Gene3D" id="3.40.640.10">
    <property type="entry name" value="Type I PLP-dependent aspartate aminotransferase-like (Major domain)"/>
    <property type="match status" value="1"/>
</dbReference>
<organism evidence="6 7">
    <name type="scientific">Leptospira bouyouniensis</name>
    <dbReference type="NCBI Taxonomy" id="2484911"/>
    <lineage>
        <taxon>Bacteria</taxon>
        <taxon>Pseudomonadati</taxon>
        <taxon>Spirochaetota</taxon>
        <taxon>Spirochaetia</taxon>
        <taxon>Leptospirales</taxon>
        <taxon>Leptospiraceae</taxon>
        <taxon>Leptospira</taxon>
    </lineage>
</organism>
<comment type="cofactor">
    <cofactor evidence="1">
        <name>pyridoxal 5'-phosphate</name>
        <dbReference type="ChEBI" id="CHEBI:597326"/>
    </cofactor>
</comment>
<evidence type="ECO:0000313" key="7">
    <source>
        <dbReference type="Proteomes" id="UP000297641"/>
    </source>
</evidence>
<reference evidence="6 7" key="1">
    <citation type="journal article" date="2019" name="PLoS Negl. Trop. Dis.">
        <title>Revisiting the worldwide diversity of Leptospira species in the environment.</title>
        <authorList>
            <person name="Vincent A.T."/>
            <person name="Schiettekatte O."/>
            <person name="Bourhy P."/>
            <person name="Veyrier F.J."/>
            <person name="Picardeau M."/>
        </authorList>
    </citation>
    <scope>NUCLEOTIDE SEQUENCE [LARGE SCALE GENOMIC DNA]</scope>
    <source>
        <strain evidence="6 7">201800273</strain>
    </source>
</reference>
<dbReference type="InterPro" id="IPR015424">
    <property type="entry name" value="PyrdxlP-dep_Trfase"/>
</dbReference>
<dbReference type="SUPFAM" id="SSF53383">
    <property type="entry name" value="PLP-dependent transferases"/>
    <property type="match status" value="1"/>
</dbReference>
<name>A0A7I0HPG4_9LEPT</name>
<dbReference type="AlphaFoldDB" id="A0A7I0HPG4"/>
<evidence type="ECO:0000256" key="1">
    <source>
        <dbReference type="ARBA" id="ARBA00001933"/>
    </source>
</evidence>
<proteinExistence type="predicted"/>